<dbReference type="Proteomes" id="UP001221142">
    <property type="component" value="Unassembled WGS sequence"/>
</dbReference>
<comment type="caution">
    <text evidence="6">The sequence shown here is derived from an EMBL/GenBank/DDBJ whole genome shotgun (WGS) entry which is preliminary data.</text>
</comment>
<name>A0AAD7FRF4_9AGAR</name>
<dbReference type="PANTHER" id="PTHR43175:SF3">
    <property type="entry name" value="CARBON DISULFIDE HYDROLASE"/>
    <property type="match status" value="1"/>
</dbReference>
<dbReference type="SUPFAM" id="SSF53056">
    <property type="entry name" value="beta-carbonic anhydrase, cab"/>
    <property type="match status" value="1"/>
</dbReference>
<dbReference type="InterPro" id="IPR036874">
    <property type="entry name" value="Carbonic_anhydrase_sf"/>
</dbReference>
<comment type="cofactor">
    <cofactor evidence="4">
        <name>Zn(2+)</name>
        <dbReference type="ChEBI" id="CHEBI:29105"/>
    </cofactor>
    <text evidence="4">Binds 1 zinc ion per subunit.</text>
</comment>
<dbReference type="Gene3D" id="3.40.1050.10">
    <property type="entry name" value="Carbonic anhydrase"/>
    <property type="match status" value="1"/>
</dbReference>
<keyword evidence="2 4" id="KW-0479">Metal-binding</keyword>
<dbReference type="GO" id="GO:0008270">
    <property type="term" value="F:zinc ion binding"/>
    <property type="evidence" value="ECO:0007669"/>
    <property type="project" value="UniProtKB-UniRule"/>
</dbReference>
<evidence type="ECO:0000313" key="6">
    <source>
        <dbReference type="EMBL" id="KAJ7634973.1"/>
    </source>
</evidence>
<comment type="catalytic activity">
    <reaction evidence="5">
        <text>hydrogencarbonate + H(+) = CO2 + H2O</text>
        <dbReference type="Rhea" id="RHEA:10748"/>
        <dbReference type="ChEBI" id="CHEBI:15377"/>
        <dbReference type="ChEBI" id="CHEBI:15378"/>
        <dbReference type="ChEBI" id="CHEBI:16526"/>
        <dbReference type="ChEBI" id="CHEBI:17544"/>
        <dbReference type="EC" id="4.2.1.1"/>
    </reaction>
</comment>
<keyword evidence="3 4" id="KW-0862">Zinc</keyword>
<feature type="binding site" evidence="4">
    <location>
        <position position="45"/>
    </location>
    <ligand>
        <name>Zn(2+)</name>
        <dbReference type="ChEBI" id="CHEBI:29105"/>
    </ligand>
</feature>
<keyword evidence="7" id="KW-1185">Reference proteome</keyword>
<proteinExistence type="inferred from homology"/>
<feature type="binding site" evidence="4">
    <location>
        <position position="102"/>
    </location>
    <ligand>
        <name>Zn(2+)</name>
        <dbReference type="ChEBI" id="CHEBI:29105"/>
    </ligand>
</feature>
<accession>A0AAD7FRF4</accession>
<feature type="binding site" evidence="4">
    <location>
        <position position="99"/>
    </location>
    <ligand>
        <name>Zn(2+)</name>
        <dbReference type="ChEBI" id="CHEBI:29105"/>
    </ligand>
</feature>
<dbReference type="EMBL" id="JARKIF010000007">
    <property type="protein sequence ID" value="KAJ7634973.1"/>
    <property type="molecule type" value="Genomic_DNA"/>
</dbReference>
<dbReference type="AlphaFoldDB" id="A0AAD7FRF4"/>
<evidence type="ECO:0000313" key="7">
    <source>
        <dbReference type="Proteomes" id="UP001221142"/>
    </source>
</evidence>
<comment type="similarity">
    <text evidence="1 5">Belongs to the beta-class carbonic anhydrase family.</text>
</comment>
<gene>
    <name evidence="6" type="ORF">FB45DRAFT_830503</name>
</gene>
<evidence type="ECO:0000256" key="4">
    <source>
        <dbReference type="PIRSR" id="PIRSR601765-1"/>
    </source>
</evidence>
<evidence type="ECO:0000256" key="5">
    <source>
        <dbReference type="RuleBase" id="RU003956"/>
    </source>
</evidence>
<evidence type="ECO:0000256" key="1">
    <source>
        <dbReference type="ARBA" id="ARBA00006217"/>
    </source>
</evidence>
<dbReference type="CDD" id="cd03379">
    <property type="entry name" value="beta_CA_cladeD"/>
    <property type="match status" value="1"/>
</dbReference>
<reference evidence="6" key="1">
    <citation type="submission" date="2023-03" db="EMBL/GenBank/DDBJ databases">
        <title>Massive genome expansion in bonnet fungi (Mycena s.s.) driven by repeated elements and novel gene families across ecological guilds.</title>
        <authorList>
            <consortium name="Lawrence Berkeley National Laboratory"/>
            <person name="Harder C.B."/>
            <person name="Miyauchi S."/>
            <person name="Viragh M."/>
            <person name="Kuo A."/>
            <person name="Thoen E."/>
            <person name="Andreopoulos B."/>
            <person name="Lu D."/>
            <person name="Skrede I."/>
            <person name="Drula E."/>
            <person name="Henrissat B."/>
            <person name="Morin E."/>
            <person name="Kohler A."/>
            <person name="Barry K."/>
            <person name="LaButti K."/>
            <person name="Morin E."/>
            <person name="Salamov A."/>
            <person name="Lipzen A."/>
            <person name="Mereny Z."/>
            <person name="Hegedus B."/>
            <person name="Baldrian P."/>
            <person name="Stursova M."/>
            <person name="Weitz H."/>
            <person name="Taylor A."/>
            <person name="Grigoriev I.V."/>
            <person name="Nagy L.G."/>
            <person name="Martin F."/>
            <person name="Kauserud H."/>
        </authorList>
    </citation>
    <scope>NUCLEOTIDE SEQUENCE</scope>
    <source>
        <strain evidence="6">9284</strain>
    </source>
</reference>
<dbReference type="PANTHER" id="PTHR43175">
    <property type="entry name" value="CARBONIC ANHYDRASE"/>
    <property type="match status" value="1"/>
</dbReference>
<organism evidence="6 7">
    <name type="scientific">Roridomyces roridus</name>
    <dbReference type="NCBI Taxonomy" id="1738132"/>
    <lineage>
        <taxon>Eukaryota</taxon>
        <taxon>Fungi</taxon>
        <taxon>Dikarya</taxon>
        <taxon>Basidiomycota</taxon>
        <taxon>Agaricomycotina</taxon>
        <taxon>Agaricomycetes</taxon>
        <taxon>Agaricomycetidae</taxon>
        <taxon>Agaricales</taxon>
        <taxon>Marasmiineae</taxon>
        <taxon>Mycenaceae</taxon>
        <taxon>Roridomyces</taxon>
    </lineage>
</organism>
<dbReference type="EC" id="4.2.1.1" evidence="5"/>
<dbReference type="SMART" id="SM00947">
    <property type="entry name" value="Pro_CA"/>
    <property type="match status" value="1"/>
</dbReference>
<feature type="binding site" evidence="4">
    <location>
        <position position="47"/>
    </location>
    <ligand>
        <name>Zn(2+)</name>
        <dbReference type="ChEBI" id="CHEBI:29105"/>
    </ligand>
</feature>
<sequence>MATDKVQDLINQNVAYAKADYTPPPLNFSLLRTLPRGAMTVIISCFDPRAIPEQYFGLKPGQQIPPVIRVAGGRAKDTLKSLLIAEYAFGLGDVVIVHHTDCGMTHMTDAGVKQFFKEQCPHKAAELDAMHFDEIVDGDLKKSVEADVEFLKGSGYFSKELRVTGMIFDLDTGRVQRIN</sequence>
<dbReference type="GO" id="GO:0004089">
    <property type="term" value="F:carbonate dehydratase activity"/>
    <property type="evidence" value="ECO:0007669"/>
    <property type="project" value="UniProtKB-UniRule"/>
</dbReference>
<dbReference type="InterPro" id="IPR001765">
    <property type="entry name" value="Carbonic_anhydrase"/>
</dbReference>
<evidence type="ECO:0000256" key="2">
    <source>
        <dbReference type="ARBA" id="ARBA00022723"/>
    </source>
</evidence>
<evidence type="ECO:0000256" key="3">
    <source>
        <dbReference type="ARBA" id="ARBA00022833"/>
    </source>
</evidence>
<protein>
    <recommendedName>
        <fullName evidence="5">Carbonic anhydrase</fullName>
        <ecNumber evidence="5">4.2.1.1</ecNumber>
    </recommendedName>
    <alternativeName>
        <fullName evidence="5">Carbonate dehydratase</fullName>
    </alternativeName>
</protein>
<comment type="function">
    <text evidence="5">Reversible hydration of carbon dioxide.</text>
</comment>
<keyword evidence="5" id="KW-0456">Lyase</keyword>
<dbReference type="Pfam" id="PF00484">
    <property type="entry name" value="Pro_CA"/>
    <property type="match status" value="1"/>
</dbReference>